<evidence type="ECO:0000313" key="4">
    <source>
        <dbReference type="Proteomes" id="UP000789595"/>
    </source>
</evidence>
<gene>
    <name evidence="3" type="ORF">PECAL_2P10380</name>
</gene>
<evidence type="ECO:0000313" key="3">
    <source>
        <dbReference type="EMBL" id="CAH0367991.1"/>
    </source>
</evidence>
<dbReference type="AlphaFoldDB" id="A0A8J2WZF5"/>
<comment type="caution">
    <text evidence="3">The sequence shown here is derived from an EMBL/GenBank/DDBJ whole genome shotgun (WGS) entry which is preliminary data.</text>
</comment>
<feature type="transmembrane region" description="Helical" evidence="2">
    <location>
        <begin position="72"/>
        <end position="96"/>
    </location>
</feature>
<protein>
    <submittedName>
        <fullName evidence="3">Uncharacterized protein</fullName>
    </submittedName>
</protein>
<keyword evidence="2" id="KW-0812">Transmembrane</keyword>
<keyword evidence="4" id="KW-1185">Reference proteome</keyword>
<name>A0A8J2WZF5_9STRA</name>
<dbReference type="EMBL" id="CAKKNE010000002">
    <property type="protein sequence ID" value="CAH0367991.1"/>
    <property type="molecule type" value="Genomic_DNA"/>
</dbReference>
<sequence length="100" mass="11169">MMAEPRTTHNPMPPTETPTSVTETTRLVDNEDVEDPGCCVARICKRTMPCLRPRNDCPTCKEIGYDIKNDPLGVLCCVGWFAVCAASLAYLIYWIVMRAT</sequence>
<evidence type="ECO:0000256" key="1">
    <source>
        <dbReference type="SAM" id="MobiDB-lite"/>
    </source>
</evidence>
<organism evidence="3 4">
    <name type="scientific">Pelagomonas calceolata</name>
    <dbReference type="NCBI Taxonomy" id="35677"/>
    <lineage>
        <taxon>Eukaryota</taxon>
        <taxon>Sar</taxon>
        <taxon>Stramenopiles</taxon>
        <taxon>Ochrophyta</taxon>
        <taxon>Pelagophyceae</taxon>
        <taxon>Pelagomonadales</taxon>
        <taxon>Pelagomonadaceae</taxon>
        <taxon>Pelagomonas</taxon>
    </lineage>
</organism>
<accession>A0A8J2WZF5</accession>
<dbReference type="Proteomes" id="UP000789595">
    <property type="component" value="Unassembled WGS sequence"/>
</dbReference>
<proteinExistence type="predicted"/>
<evidence type="ECO:0000256" key="2">
    <source>
        <dbReference type="SAM" id="Phobius"/>
    </source>
</evidence>
<feature type="region of interest" description="Disordered" evidence="1">
    <location>
        <begin position="1"/>
        <end position="26"/>
    </location>
</feature>
<reference evidence="3" key="1">
    <citation type="submission" date="2021-11" db="EMBL/GenBank/DDBJ databases">
        <authorList>
            <consortium name="Genoscope - CEA"/>
            <person name="William W."/>
        </authorList>
    </citation>
    <scope>NUCLEOTIDE SEQUENCE</scope>
</reference>
<keyword evidence="2" id="KW-0472">Membrane</keyword>
<keyword evidence="2" id="KW-1133">Transmembrane helix</keyword>